<organism evidence="2 3">
    <name type="scientific">Petrolisthes manimaculis</name>
    <dbReference type="NCBI Taxonomy" id="1843537"/>
    <lineage>
        <taxon>Eukaryota</taxon>
        <taxon>Metazoa</taxon>
        <taxon>Ecdysozoa</taxon>
        <taxon>Arthropoda</taxon>
        <taxon>Crustacea</taxon>
        <taxon>Multicrustacea</taxon>
        <taxon>Malacostraca</taxon>
        <taxon>Eumalacostraca</taxon>
        <taxon>Eucarida</taxon>
        <taxon>Decapoda</taxon>
        <taxon>Pleocyemata</taxon>
        <taxon>Anomura</taxon>
        <taxon>Galatheoidea</taxon>
        <taxon>Porcellanidae</taxon>
        <taxon>Petrolisthes</taxon>
    </lineage>
</organism>
<accession>A0AAE1TZL7</accession>
<reference evidence="2" key="1">
    <citation type="submission" date="2023-11" db="EMBL/GenBank/DDBJ databases">
        <title>Genome assemblies of two species of porcelain crab, Petrolisthes cinctipes and Petrolisthes manimaculis (Anomura: Porcellanidae).</title>
        <authorList>
            <person name="Angst P."/>
        </authorList>
    </citation>
    <scope>NUCLEOTIDE SEQUENCE</scope>
    <source>
        <strain evidence="2">PB745_02</strain>
        <tissue evidence="2">Gill</tissue>
    </source>
</reference>
<feature type="region of interest" description="Disordered" evidence="1">
    <location>
        <begin position="60"/>
        <end position="100"/>
    </location>
</feature>
<gene>
    <name evidence="2" type="ORF">Pmani_024155</name>
</gene>
<comment type="caution">
    <text evidence="2">The sequence shown here is derived from an EMBL/GenBank/DDBJ whole genome shotgun (WGS) entry which is preliminary data.</text>
</comment>
<dbReference type="EMBL" id="JAWZYT010002516">
    <property type="protein sequence ID" value="KAK4303872.1"/>
    <property type="molecule type" value="Genomic_DNA"/>
</dbReference>
<evidence type="ECO:0000313" key="2">
    <source>
        <dbReference type="EMBL" id="KAK4303872.1"/>
    </source>
</evidence>
<dbReference type="AlphaFoldDB" id="A0AAE1TZL7"/>
<protein>
    <submittedName>
        <fullName evidence="2">Uncharacterized protein</fullName>
    </submittedName>
</protein>
<keyword evidence="3" id="KW-1185">Reference proteome</keyword>
<sequence length="100" mass="11169">MPVSPSQDTQAIAGLVIKETRRRKGRLRCWRSRRRHPGRVTPLSASVCVCVCRWVPEEDKKDGPRAVKHSSSTPPSQPTRRAAHTNNNQPPSTLGTMDDD</sequence>
<proteinExistence type="predicted"/>
<feature type="compositionally biased region" description="Polar residues" evidence="1">
    <location>
        <begin position="84"/>
        <end position="100"/>
    </location>
</feature>
<evidence type="ECO:0000313" key="3">
    <source>
        <dbReference type="Proteomes" id="UP001292094"/>
    </source>
</evidence>
<evidence type="ECO:0000256" key="1">
    <source>
        <dbReference type="SAM" id="MobiDB-lite"/>
    </source>
</evidence>
<name>A0AAE1TZL7_9EUCA</name>
<dbReference type="Proteomes" id="UP001292094">
    <property type="component" value="Unassembled WGS sequence"/>
</dbReference>